<evidence type="ECO:0000256" key="3">
    <source>
        <dbReference type="ARBA" id="ARBA00022676"/>
    </source>
</evidence>
<keyword evidence="3 10" id="KW-0328">Glycosyltransferase</keyword>
<keyword evidence="7 8" id="KW-0472">Membrane</keyword>
<reference evidence="10 11" key="1">
    <citation type="submission" date="2016-10" db="EMBL/GenBank/DDBJ databases">
        <authorList>
            <person name="Varghese N."/>
            <person name="Submissions S."/>
        </authorList>
    </citation>
    <scope>NUCLEOTIDE SEQUENCE [LARGE SCALE GENOMIC DNA]</scope>
    <source>
        <strain evidence="10 11">WC1T17</strain>
    </source>
</reference>
<dbReference type="EMBL" id="FOCC01000008">
    <property type="protein sequence ID" value="SEM76800.1"/>
    <property type="molecule type" value="Genomic_DNA"/>
</dbReference>
<evidence type="ECO:0000256" key="2">
    <source>
        <dbReference type="ARBA" id="ARBA00022475"/>
    </source>
</evidence>
<dbReference type="GO" id="GO:0016757">
    <property type="term" value="F:glycosyltransferase activity"/>
    <property type="evidence" value="ECO:0007669"/>
    <property type="project" value="UniProtKB-KW"/>
</dbReference>
<evidence type="ECO:0000256" key="6">
    <source>
        <dbReference type="ARBA" id="ARBA00022989"/>
    </source>
</evidence>
<dbReference type="PANTHER" id="PTHR33908:SF11">
    <property type="entry name" value="MEMBRANE PROTEIN"/>
    <property type="match status" value="1"/>
</dbReference>
<evidence type="ECO:0000259" key="9">
    <source>
        <dbReference type="Pfam" id="PF13231"/>
    </source>
</evidence>
<evidence type="ECO:0000256" key="4">
    <source>
        <dbReference type="ARBA" id="ARBA00022679"/>
    </source>
</evidence>
<gene>
    <name evidence="10" type="ORF">SAMN05216431_10886</name>
</gene>
<evidence type="ECO:0000256" key="1">
    <source>
        <dbReference type="ARBA" id="ARBA00004651"/>
    </source>
</evidence>
<dbReference type="InterPro" id="IPR038731">
    <property type="entry name" value="RgtA/B/C-like"/>
</dbReference>
<dbReference type="InterPro" id="IPR050297">
    <property type="entry name" value="LipidA_mod_glycosyltrf_83"/>
</dbReference>
<evidence type="ECO:0000256" key="8">
    <source>
        <dbReference type="SAM" id="Phobius"/>
    </source>
</evidence>
<keyword evidence="6 8" id="KW-1133">Transmembrane helix</keyword>
<evidence type="ECO:0000256" key="5">
    <source>
        <dbReference type="ARBA" id="ARBA00022692"/>
    </source>
</evidence>
<feature type="transmembrane region" description="Helical" evidence="8">
    <location>
        <begin position="394"/>
        <end position="419"/>
    </location>
</feature>
<keyword evidence="2" id="KW-1003">Cell membrane</keyword>
<evidence type="ECO:0000313" key="11">
    <source>
        <dbReference type="Proteomes" id="UP000182089"/>
    </source>
</evidence>
<feature type="domain" description="Glycosyltransferase RgtA/B/C/D-like" evidence="9">
    <location>
        <begin position="141"/>
        <end position="282"/>
    </location>
</feature>
<feature type="transmembrane region" description="Helical" evidence="8">
    <location>
        <begin position="157"/>
        <end position="178"/>
    </location>
</feature>
<dbReference type="Proteomes" id="UP000182089">
    <property type="component" value="Unassembled WGS sequence"/>
</dbReference>
<comment type="subcellular location">
    <subcellularLocation>
        <location evidence="1">Cell membrane</location>
        <topology evidence="1">Multi-pass membrane protein</topology>
    </subcellularLocation>
</comment>
<dbReference type="Pfam" id="PF13231">
    <property type="entry name" value="PMT_2"/>
    <property type="match status" value="1"/>
</dbReference>
<proteinExistence type="predicted"/>
<feature type="transmembrane region" description="Helical" evidence="8">
    <location>
        <begin position="44"/>
        <end position="69"/>
    </location>
</feature>
<keyword evidence="5 8" id="KW-0812">Transmembrane</keyword>
<name>A0ABY1ACA3_9LACO</name>
<accession>A0ABY1ACA3</accession>
<feature type="transmembrane region" description="Helical" evidence="8">
    <location>
        <begin position="425"/>
        <end position="443"/>
    </location>
</feature>
<evidence type="ECO:0000256" key="7">
    <source>
        <dbReference type="ARBA" id="ARBA00023136"/>
    </source>
</evidence>
<dbReference type="PANTHER" id="PTHR33908">
    <property type="entry name" value="MANNOSYLTRANSFERASE YKCB-RELATED"/>
    <property type="match status" value="1"/>
</dbReference>
<feature type="transmembrane region" description="Helical" evidence="8">
    <location>
        <begin position="78"/>
        <end position="95"/>
    </location>
</feature>
<feature type="transmembrane region" description="Helical" evidence="8">
    <location>
        <begin position="12"/>
        <end position="32"/>
    </location>
</feature>
<feature type="transmembrane region" description="Helical" evidence="8">
    <location>
        <begin position="271"/>
        <end position="290"/>
    </location>
</feature>
<comment type="caution">
    <text evidence="10">The sequence shown here is derived from an EMBL/GenBank/DDBJ whole genome shotgun (WGS) entry which is preliminary data.</text>
</comment>
<sequence length="484" mass="54858">MSANLISKVSKKTVWVIGVFFFLAINVNNLIYYNDARFPINMNLGIKVMLTVCFVVAAIIVGIILWVLIHKLDERRSLPWILAAAFLVRLLWILAVRTPPVQDYQDIYQASLAFASGQKDFSVTSHYLYLYPYMIGFVLYQGMIIKVVGAKIMFLKFLNVVFSTLTVWLTARIAKRIFSPRAGLAAALMMTIYVPNIVINSILTNDILSTLLFLWALDIFIDERFNYKRGIAVGVLLFCGSFLRPLASILILAILLYGLFIKLWQQPLKPVYLIALFLIPVSYSLVSVGTDQTLLRSNISSQSFRTVNQYWKFAEGLNAKTNGYWSSDDYAYVSSGKTAAERDRRSKKLLNQRLSHPQTVTRLFVSKFAAMWSDLDSNLSWATKETKGFGSSKLLLIVLCILQKSVYMCFCGMILWLLLSGKIPEAGYLMVIIALGYILIHEGIEIQTRYRYFIMPAFMILAAGGFDNDSMSEIMQKFTGSFFA</sequence>
<feature type="transmembrane region" description="Helical" evidence="8">
    <location>
        <begin position="127"/>
        <end position="145"/>
    </location>
</feature>
<feature type="transmembrane region" description="Helical" evidence="8">
    <location>
        <begin position="233"/>
        <end position="259"/>
    </location>
</feature>
<organism evidence="10 11">
    <name type="scientific">Ligilactobacillus ruminis</name>
    <dbReference type="NCBI Taxonomy" id="1623"/>
    <lineage>
        <taxon>Bacteria</taxon>
        <taxon>Bacillati</taxon>
        <taxon>Bacillota</taxon>
        <taxon>Bacilli</taxon>
        <taxon>Lactobacillales</taxon>
        <taxon>Lactobacillaceae</taxon>
        <taxon>Ligilactobacillus</taxon>
    </lineage>
</organism>
<protein>
    <submittedName>
        <fullName evidence="10">Dolichyl-phosphate-mannose-protein mannosyltransferase</fullName>
    </submittedName>
</protein>
<evidence type="ECO:0000313" key="10">
    <source>
        <dbReference type="EMBL" id="SEM76800.1"/>
    </source>
</evidence>
<keyword evidence="4" id="KW-0808">Transferase</keyword>